<protein>
    <submittedName>
        <fullName evidence="1">Uncharacterized protein</fullName>
    </submittedName>
</protein>
<name>Q6ZLF4_ORYSJ</name>
<sequence>MPLSLRLCLPVASLRWRPRRRRVGGCLLELELKRSNILVPEDEEEMHIDSRLLERELCSFPALEAAEANGCSPGRESGDGVEKAAVVCVA</sequence>
<evidence type="ECO:0000313" key="2">
    <source>
        <dbReference type="Proteomes" id="UP000000763"/>
    </source>
</evidence>
<gene>
    <name evidence="1" type="primary">OJ1005_H01.23</name>
</gene>
<evidence type="ECO:0000313" key="1">
    <source>
        <dbReference type="EMBL" id="BAD08733.1"/>
    </source>
</evidence>
<dbReference type="AlphaFoldDB" id="Q6ZLF4"/>
<dbReference type="EMBL" id="AP003798">
    <property type="protein sequence ID" value="BAD08733.1"/>
    <property type="molecule type" value="Genomic_DNA"/>
</dbReference>
<reference evidence="2" key="2">
    <citation type="journal article" date="2008" name="Nucleic Acids Res.">
        <title>The rice annotation project database (RAP-DB): 2008 update.</title>
        <authorList>
            <consortium name="The rice annotation project (RAP)"/>
        </authorList>
    </citation>
    <scope>GENOME REANNOTATION</scope>
    <source>
        <strain evidence="2">cv. Nipponbare</strain>
    </source>
</reference>
<proteinExistence type="predicted"/>
<dbReference type="Proteomes" id="UP000000763">
    <property type="component" value="Chromosome 8"/>
</dbReference>
<reference evidence="2" key="1">
    <citation type="journal article" date="2005" name="Nature">
        <title>The map-based sequence of the rice genome.</title>
        <authorList>
            <consortium name="International rice genome sequencing project (IRGSP)"/>
            <person name="Matsumoto T."/>
            <person name="Wu J."/>
            <person name="Kanamori H."/>
            <person name="Katayose Y."/>
            <person name="Fujisawa M."/>
            <person name="Namiki N."/>
            <person name="Mizuno H."/>
            <person name="Yamamoto K."/>
            <person name="Antonio B.A."/>
            <person name="Baba T."/>
            <person name="Sakata K."/>
            <person name="Nagamura Y."/>
            <person name="Aoki H."/>
            <person name="Arikawa K."/>
            <person name="Arita K."/>
            <person name="Bito T."/>
            <person name="Chiden Y."/>
            <person name="Fujitsuka N."/>
            <person name="Fukunaka R."/>
            <person name="Hamada M."/>
            <person name="Harada C."/>
            <person name="Hayashi A."/>
            <person name="Hijishita S."/>
            <person name="Honda M."/>
            <person name="Hosokawa S."/>
            <person name="Ichikawa Y."/>
            <person name="Idonuma A."/>
            <person name="Iijima M."/>
            <person name="Ikeda M."/>
            <person name="Ikeno M."/>
            <person name="Ito K."/>
            <person name="Ito S."/>
            <person name="Ito T."/>
            <person name="Ito Y."/>
            <person name="Ito Y."/>
            <person name="Iwabuchi A."/>
            <person name="Kamiya K."/>
            <person name="Karasawa W."/>
            <person name="Kurita K."/>
            <person name="Katagiri S."/>
            <person name="Kikuta A."/>
            <person name="Kobayashi H."/>
            <person name="Kobayashi N."/>
            <person name="Machita K."/>
            <person name="Maehara T."/>
            <person name="Masukawa M."/>
            <person name="Mizubayashi T."/>
            <person name="Mukai Y."/>
            <person name="Nagasaki H."/>
            <person name="Nagata Y."/>
            <person name="Naito S."/>
            <person name="Nakashima M."/>
            <person name="Nakama Y."/>
            <person name="Nakamichi Y."/>
            <person name="Nakamura M."/>
            <person name="Meguro A."/>
            <person name="Negishi M."/>
            <person name="Ohta I."/>
            <person name="Ohta T."/>
            <person name="Okamoto M."/>
            <person name="Ono N."/>
            <person name="Saji S."/>
            <person name="Sakaguchi M."/>
            <person name="Sakai K."/>
            <person name="Shibata M."/>
            <person name="Shimokawa T."/>
            <person name="Song J."/>
            <person name="Takazaki Y."/>
            <person name="Terasawa K."/>
            <person name="Tsugane M."/>
            <person name="Tsuji K."/>
            <person name="Ueda S."/>
            <person name="Waki K."/>
            <person name="Yamagata H."/>
            <person name="Yamamoto M."/>
            <person name="Yamamoto S."/>
            <person name="Yamane H."/>
            <person name="Yoshiki S."/>
            <person name="Yoshihara R."/>
            <person name="Yukawa K."/>
            <person name="Zhong H."/>
            <person name="Yano M."/>
            <person name="Yuan Q."/>
            <person name="Ouyang S."/>
            <person name="Liu J."/>
            <person name="Jones K.M."/>
            <person name="Gansberger K."/>
            <person name="Moffat K."/>
            <person name="Hill J."/>
            <person name="Bera J."/>
            <person name="Fadrosh D."/>
            <person name="Jin S."/>
            <person name="Johri S."/>
            <person name="Kim M."/>
            <person name="Overton L."/>
            <person name="Reardon M."/>
            <person name="Tsitrin T."/>
            <person name="Vuong H."/>
            <person name="Weaver B."/>
            <person name="Ciecko A."/>
            <person name="Tallon L."/>
            <person name="Jackson J."/>
            <person name="Pai G."/>
            <person name="Aken S.V."/>
            <person name="Utterback T."/>
            <person name="Reidmuller S."/>
            <person name="Feldblyum T."/>
            <person name="Hsiao J."/>
            <person name="Zismann V."/>
            <person name="Iobst S."/>
            <person name="de Vazeille A.R."/>
            <person name="Buell C.R."/>
            <person name="Ying K."/>
            <person name="Li Y."/>
            <person name="Lu T."/>
            <person name="Huang Y."/>
            <person name="Zhao Q."/>
            <person name="Feng Q."/>
            <person name="Zhang L."/>
            <person name="Zhu J."/>
            <person name="Weng Q."/>
            <person name="Mu J."/>
            <person name="Lu Y."/>
            <person name="Fan D."/>
            <person name="Liu Y."/>
            <person name="Guan J."/>
            <person name="Zhang Y."/>
            <person name="Yu S."/>
            <person name="Liu X."/>
            <person name="Zhang Y."/>
            <person name="Hong G."/>
            <person name="Han B."/>
            <person name="Choisne N."/>
            <person name="Demange N."/>
            <person name="Orjeda G."/>
            <person name="Samain S."/>
            <person name="Cattolico L."/>
            <person name="Pelletier E."/>
            <person name="Couloux A."/>
            <person name="Segurens B."/>
            <person name="Wincker P."/>
            <person name="D'Hont A."/>
            <person name="Scarpelli C."/>
            <person name="Weissenbach J."/>
            <person name="Salanoubat M."/>
            <person name="Quetier F."/>
            <person name="Yu Y."/>
            <person name="Kim H.R."/>
            <person name="Rambo T."/>
            <person name="Currie J."/>
            <person name="Collura K."/>
            <person name="Luo M."/>
            <person name="Yang T."/>
            <person name="Ammiraju J.S.S."/>
            <person name="Engler F."/>
            <person name="Soderlund C."/>
            <person name="Wing R.A."/>
            <person name="Palmer L.E."/>
            <person name="de la Bastide M."/>
            <person name="Spiegel L."/>
            <person name="Nascimento L."/>
            <person name="Zutavern T."/>
            <person name="O'Shaughnessy A."/>
            <person name="Dike S."/>
            <person name="Dedhia N."/>
            <person name="Preston R."/>
            <person name="Balija V."/>
            <person name="McCombie W.R."/>
            <person name="Chow T."/>
            <person name="Chen H."/>
            <person name="Chung M."/>
            <person name="Chen C."/>
            <person name="Shaw J."/>
            <person name="Wu H."/>
            <person name="Hsiao K."/>
            <person name="Chao Y."/>
            <person name="Chu M."/>
            <person name="Cheng C."/>
            <person name="Hour A."/>
            <person name="Lee P."/>
            <person name="Lin S."/>
            <person name="Lin Y."/>
            <person name="Liou J."/>
            <person name="Liu S."/>
            <person name="Hsing Y."/>
            <person name="Raghuvanshi S."/>
            <person name="Mohanty A."/>
            <person name="Bharti A.K."/>
            <person name="Gaur A."/>
            <person name="Gupta V."/>
            <person name="Kumar D."/>
            <person name="Ravi V."/>
            <person name="Vij S."/>
            <person name="Kapur A."/>
            <person name="Khurana P."/>
            <person name="Khurana P."/>
            <person name="Khurana J.P."/>
            <person name="Tyagi A.K."/>
            <person name="Gaikwad K."/>
            <person name="Singh A."/>
            <person name="Dalal V."/>
            <person name="Srivastava S."/>
            <person name="Dixit A."/>
            <person name="Pal A.K."/>
            <person name="Ghazi I.A."/>
            <person name="Yadav M."/>
            <person name="Pandit A."/>
            <person name="Bhargava A."/>
            <person name="Sureshbabu K."/>
            <person name="Batra K."/>
            <person name="Sharma T.R."/>
            <person name="Mohapatra T."/>
            <person name="Singh N.K."/>
            <person name="Messing J."/>
            <person name="Nelson A.B."/>
            <person name="Fuks G."/>
            <person name="Kavchok S."/>
            <person name="Keizer G."/>
            <person name="Linton E."/>
            <person name="Llaca V."/>
            <person name="Song R."/>
            <person name="Tanyolac B."/>
            <person name="Young S."/>
            <person name="Ho-Il K."/>
            <person name="Hahn J.H."/>
            <person name="Sangsakoo G."/>
            <person name="Vanavichit A."/>
            <person name="de Mattos Luiz.A.T."/>
            <person name="Zimmer P.D."/>
            <person name="Malone G."/>
            <person name="Dellagostin O."/>
            <person name="de Oliveira A.C."/>
            <person name="Bevan M."/>
            <person name="Bancroft I."/>
            <person name="Minx P."/>
            <person name="Cordum H."/>
            <person name="Wilson R."/>
            <person name="Cheng Z."/>
            <person name="Jin W."/>
            <person name="Jiang J."/>
            <person name="Leong S.A."/>
            <person name="Iwama H."/>
            <person name="Gojobori T."/>
            <person name="Itoh T."/>
            <person name="Niimura Y."/>
            <person name="Fujii Y."/>
            <person name="Habara T."/>
            <person name="Sakai H."/>
            <person name="Sato Y."/>
            <person name="Wilson G."/>
            <person name="Kumar K."/>
            <person name="McCouch S."/>
            <person name="Juretic N."/>
            <person name="Hoen D."/>
            <person name="Wright S."/>
            <person name="Bruskiewich R."/>
            <person name="Bureau T."/>
            <person name="Miyao A."/>
            <person name="Hirochika H."/>
            <person name="Nishikawa T."/>
            <person name="Kadowaki K."/>
            <person name="Sugiura M."/>
            <person name="Burr B."/>
            <person name="Sasaki T."/>
        </authorList>
    </citation>
    <scope>NUCLEOTIDE SEQUENCE [LARGE SCALE GENOMIC DNA]</scope>
    <source>
        <strain evidence="2">cv. Nipponbare</strain>
    </source>
</reference>
<accession>Q6ZLF4</accession>
<organism evidence="1 2">
    <name type="scientific">Oryza sativa subsp. japonica</name>
    <name type="common">Rice</name>
    <dbReference type="NCBI Taxonomy" id="39947"/>
    <lineage>
        <taxon>Eukaryota</taxon>
        <taxon>Viridiplantae</taxon>
        <taxon>Streptophyta</taxon>
        <taxon>Embryophyta</taxon>
        <taxon>Tracheophyta</taxon>
        <taxon>Spermatophyta</taxon>
        <taxon>Magnoliopsida</taxon>
        <taxon>Liliopsida</taxon>
        <taxon>Poales</taxon>
        <taxon>Poaceae</taxon>
        <taxon>BOP clade</taxon>
        <taxon>Oryzoideae</taxon>
        <taxon>Oryzeae</taxon>
        <taxon>Oryzinae</taxon>
        <taxon>Oryza</taxon>
        <taxon>Oryza sativa</taxon>
    </lineage>
</organism>